<dbReference type="PIRSF" id="PIRSF035040">
    <property type="entry name" value="UCP035040_CBS_Lmo0553"/>
    <property type="match status" value="1"/>
</dbReference>
<dbReference type="Gene3D" id="3.10.580.10">
    <property type="entry name" value="CBS-domain"/>
    <property type="match status" value="1"/>
</dbReference>
<protein>
    <submittedName>
        <fullName evidence="2">Cyclic di-AMP binding protein CbpA</fullName>
    </submittedName>
</protein>
<dbReference type="RefSeq" id="WP_275420196.1">
    <property type="nucleotide sequence ID" value="NZ_CP106877.1"/>
</dbReference>
<reference evidence="2" key="1">
    <citation type="submission" date="2022-09" db="EMBL/GenBank/DDBJ databases">
        <title>Complete Genomes of Fervidibacillus albus and Fervidibacillus halotolerans isolated from tidal flat sediments.</title>
        <authorList>
            <person name="Kwon K.K."/>
            <person name="Yang S.-H."/>
            <person name="Park M.J."/>
            <person name="Oh H.-M."/>
        </authorList>
    </citation>
    <scope>NUCLEOTIDE SEQUENCE</scope>
    <source>
        <strain evidence="2">MEBiC13594</strain>
    </source>
</reference>
<accession>A0A9E8LZB9</accession>
<gene>
    <name evidence="2" type="primary">cbpA</name>
    <name evidence="2" type="ORF">OE105_10850</name>
</gene>
<sequence>MQIRNHFVKKSLVKYVTEDYTIQQAREHLEKTGFRCVPILDKTETKFLGNVYEIDTYKYEGSLDDPVLNIADNQDAIIREEEPFFRVFFTIRKLPFLAVLDENDEFIGILTHSSVMDVAEDAFAVHTKGYAFTIGTFDFDHTLARLTTLVSKYTPIQSLITLHSKNFVRQIVFTIPETTDEKTVQKLRKALIDDDFKIVHEEKLS</sequence>
<name>A0A9E8LZB9_9BACI</name>
<evidence type="ECO:0000313" key="2">
    <source>
        <dbReference type="EMBL" id="WAA12065.1"/>
    </source>
</evidence>
<dbReference type="EMBL" id="CP106877">
    <property type="protein sequence ID" value="WAA12065.1"/>
    <property type="molecule type" value="Genomic_DNA"/>
</dbReference>
<evidence type="ECO:0000313" key="3">
    <source>
        <dbReference type="Proteomes" id="UP001164726"/>
    </source>
</evidence>
<dbReference type="InterPro" id="IPR046342">
    <property type="entry name" value="CBS_dom_sf"/>
</dbReference>
<feature type="domain" description="CBS" evidence="1">
    <location>
        <begin position="77"/>
        <end position="118"/>
    </location>
</feature>
<dbReference type="NCBIfam" id="NF038387">
    <property type="entry name" value="CBS_CbpA"/>
    <property type="match status" value="1"/>
</dbReference>
<dbReference type="AlphaFoldDB" id="A0A9E8LZB9"/>
<dbReference type="KEGG" id="fhl:OE105_10850"/>
<keyword evidence="3" id="KW-1185">Reference proteome</keyword>
<dbReference type="InterPro" id="IPR017036">
    <property type="entry name" value="Lmo0553-like"/>
</dbReference>
<dbReference type="SUPFAM" id="SSF54631">
    <property type="entry name" value="CBS-domain pair"/>
    <property type="match status" value="1"/>
</dbReference>
<proteinExistence type="predicted"/>
<dbReference type="CDD" id="cd02205">
    <property type="entry name" value="CBS_pair_SF"/>
    <property type="match status" value="1"/>
</dbReference>
<feature type="domain" description="CBS" evidence="1">
    <location>
        <begin position="13"/>
        <end position="55"/>
    </location>
</feature>
<dbReference type="Pfam" id="PF00571">
    <property type="entry name" value="CBS"/>
    <property type="match status" value="2"/>
</dbReference>
<evidence type="ECO:0000259" key="1">
    <source>
        <dbReference type="Pfam" id="PF00571"/>
    </source>
</evidence>
<organism evidence="2 3">
    <name type="scientific">Fervidibacillus halotolerans</name>
    <dbReference type="NCBI Taxonomy" id="2980027"/>
    <lineage>
        <taxon>Bacteria</taxon>
        <taxon>Bacillati</taxon>
        <taxon>Bacillota</taxon>
        <taxon>Bacilli</taxon>
        <taxon>Bacillales</taxon>
        <taxon>Bacillaceae</taxon>
        <taxon>Fervidibacillus</taxon>
    </lineage>
</organism>
<dbReference type="InterPro" id="IPR000644">
    <property type="entry name" value="CBS_dom"/>
</dbReference>
<dbReference type="Proteomes" id="UP001164726">
    <property type="component" value="Chromosome"/>
</dbReference>